<name>A0A4Y8ZW72_9SPHN</name>
<accession>A0A4Y8ZW72</accession>
<comment type="caution">
    <text evidence="3">The sequence shown here is derived from an EMBL/GenBank/DDBJ whole genome shotgun (WGS) entry which is preliminary data.</text>
</comment>
<organism evidence="3 4">
    <name type="scientific">Sphingomonas parva</name>
    <dbReference type="NCBI Taxonomy" id="2555898"/>
    <lineage>
        <taxon>Bacteria</taxon>
        <taxon>Pseudomonadati</taxon>
        <taxon>Pseudomonadota</taxon>
        <taxon>Alphaproteobacteria</taxon>
        <taxon>Sphingomonadales</taxon>
        <taxon>Sphingomonadaceae</taxon>
        <taxon>Sphingomonas</taxon>
    </lineage>
</organism>
<feature type="chain" id="PRO_5021215926" evidence="2">
    <location>
        <begin position="23"/>
        <end position="113"/>
    </location>
</feature>
<evidence type="ECO:0000313" key="4">
    <source>
        <dbReference type="Proteomes" id="UP000298213"/>
    </source>
</evidence>
<sequence>MERTTMKLPALLMMAVLAGCTAQVTHPTKSVAEMQVDIDQCTDHASRKYWMDPVAALYNAYDCLEAMGYQRSHKDLAARVEQAIEGTGPRTEAEAQPKAPPGPCRVPCTRPRS</sequence>
<keyword evidence="2" id="KW-0732">Signal</keyword>
<feature type="region of interest" description="Disordered" evidence="1">
    <location>
        <begin position="85"/>
        <end position="113"/>
    </location>
</feature>
<protein>
    <submittedName>
        <fullName evidence="3">Uncharacterized protein</fullName>
    </submittedName>
</protein>
<dbReference type="Proteomes" id="UP000298213">
    <property type="component" value="Unassembled WGS sequence"/>
</dbReference>
<dbReference type="OrthoDB" id="7596332at2"/>
<evidence type="ECO:0000256" key="2">
    <source>
        <dbReference type="SAM" id="SignalP"/>
    </source>
</evidence>
<dbReference type="EMBL" id="SPDV01000001">
    <property type="protein sequence ID" value="TFI60291.1"/>
    <property type="molecule type" value="Genomic_DNA"/>
</dbReference>
<reference evidence="3 4" key="1">
    <citation type="submission" date="2019-03" db="EMBL/GenBank/DDBJ databases">
        <title>Genome sequence of Sphingomonas sp. 17J27-24.</title>
        <authorList>
            <person name="Kim M."/>
            <person name="Maeng S."/>
            <person name="Sathiyaraj S."/>
        </authorList>
    </citation>
    <scope>NUCLEOTIDE SEQUENCE [LARGE SCALE GENOMIC DNA]</scope>
    <source>
        <strain evidence="3 4">17J27-24</strain>
    </source>
</reference>
<proteinExistence type="predicted"/>
<dbReference type="RefSeq" id="WP_135082746.1">
    <property type="nucleotide sequence ID" value="NZ_SPDV01000001.1"/>
</dbReference>
<dbReference type="PROSITE" id="PS51257">
    <property type="entry name" value="PROKAR_LIPOPROTEIN"/>
    <property type="match status" value="1"/>
</dbReference>
<dbReference type="AlphaFoldDB" id="A0A4Y8ZW72"/>
<evidence type="ECO:0000256" key="1">
    <source>
        <dbReference type="SAM" id="MobiDB-lite"/>
    </source>
</evidence>
<evidence type="ECO:0000313" key="3">
    <source>
        <dbReference type="EMBL" id="TFI60291.1"/>
    </source>
</evidence>
<feature type="signal peptide" evidence="2">
    <location>
        <begin position="1"/>
        <end position="22"/>
    </location>
</feature>
<keyword evidence="4" id="KW-1185">Reference proteome</keyword>
<gene>
    <name evidence="3" type="ORF">E2493_00850</name>
</gene>